<comment type="caution">
    <text evidence="3">The sequence shown here is derived from an EMBL/GenBank/DDBJ whole genome shotgun (WGS) entry which is preliminary data.</text>
</comment>
<reference evidence="3" key="1">
    <citation type="submission" date="2023-10" db="EMBL/GenBank/DDBJ databases">
        <authorList>
            <person name="Chen Y."/>
            <person name="Shah S."/>
            <person name="Dougan E. K."/>
            <person name="Thang M."/>
            <person name="Chan C."/>
        </authorList>
    </citation>
    <scope>NUCLEOTIDE SEQUENCE [LARGE SCALE GENOMIC DNA]</scope>
</reference>
<dbReference type="Proteomes" id="UP001189429">
    <property type="component" value="Unassembled WGS sequence"/>
</dbReference>
<sequence length="730" mass="81355">PVPAAMGDTTPVTMQNMRDLMAEFMGTIQTRVAEEVTKQIAPISETINKQNAELVDKMNEQRQTIRELDQRMRACENSDGRSTAASSRTVSSDGSKARRLGDASSAGGPTPPSDARKVWIGTWPRPVLDKIRRAHFEQIKQNFPITQHAEGEFHRVSQSYSIIFPTTEKAKEFRLQIAATTMTWVDPRNGRQFPLRARGDLPADARDMQRKLSKLYTPMREFALKSTKWSDACRLGVNGFKGSLFITNGDDIWALITANQISYDKYHFVPVGDELADWGISIQQANELSLDPPTAILEVKSLMHAAAREMAELLAEYWGKIFSNSQHPDAHASPLLECLSPVHSNGGQFVSSTHTYHNWILSKGEFVDMAQRKKDSAPGPDGIRYSGWKAIGSLGYDLLYNLYDSGATLFDFKQAFPSVFHDWIAAVLDKLGIPTCIRFAIHSLYDQNWTMVPFPGASACGFWVSRGMKQGCPMSGVLFATILHPVLVKVKRFQQSYEFILPCFADGIALVARNLLAVLPLVVRELVTSGQWAGLVLNLGKCHIMMLHVNDRKSPVQMFRDNTPRMNVNKFSFGSSGLYLGAIVGPDGHLKSWYAPAQKLFDRCTCIKGLKLGLNLSLSAYNTFALPVLSHVAQCYEPSKLVHVEAREGLQRLTNAPRYAFSPLALHHMKKIGLECEAQEVRVAAPAALLRAATRSDAFWRMKDWLAEIKEDDDQCIARVISFPSSNSIV</sequence>
<feature type="non-terminal residue" evidence="3">
    <location>
        <position position="1"/>
    </location>
</feature>
<keyword evidence="4" id="KW-1185">Reference proteome</keyword>
<dbReference type="Pfam" id="PF00078">
    <property type="entry name" value="RVT_1"/>
    <property type="match status" value="1"/>
</dbReference>
<protein>
    <recommendedName>
        <fullName evidence="2">Reverse transcriptase domain-containing protein</fullName>
    </recommendedName>
</protein>
<gene>
    <name evidence="3" type="ORF">PCOR1329_LOCUS49282</name>
</gene>
<name>A0ABN9UKM4_9DINO</name>
<accession>A0ABN9UKM4</accession>
<dbReference type="PANTHER" id="PTHR31635:SF196">
    <property type="entry name" value="REVERSE TRANSCRIPTASE DOMAIN-CONTAINING PROTEIN-RELATED"/>
    <property type="match status" value="1"/>
</dbReference>
<dbReference type="InterPro" id="IPR000477">
    <property type="entry name" value="RT_dom"/>
</dbReference>
<feature type="domain" description="Reverse transcriptase" evidence="2">
    <location>
        <begin position="407"/>
        <end position="552"/>
    </location>
</feature>
<feature type="region of interest" description="Disordered" evidence="1">
    <location>
        <begin position="75"/>
        <end position="118"/>
    </location>
</feature>
<evidence type="ECO:0000313" key="3">
    <source>
        <dbReference type="EMBL" id="CAK0860276.1"/>
    </source>
</evidence>
<dbReference type="PANTHER" id="PTHR31635">
    <property type="entry name" value="REVERSE TRANSCRIPTASE DOMAIN-CONTAINING PROTEIN-RELATED"/>
    <property type="match status" value="1"/>
</dbReference>
<dbReference type="EMBL" id="CAUYUJ010015960">
    <property type="protein sequence ID" value="CAK0860276.1"/>
    <property type="molecule type" value="Genomic_DNA"/>
</dbReference>
<evidence type="ECO:0000313" key="4">
    <source>
        <dbReference type="Proteomes" id="UP001189429"/>
    </source>
</evidence>
<evidence type="ECO:0000256" key="1">
    <source>
        <dbReference type="SAM" id="MobiDB-lite"/>
    </source>
</evidence>
<organism evidence="3 4">
    <name type="scientific">Prorocentrum cordatum</name>
    <dbReference type="NCBI Taxonomy" id="2364126"/>
    <lineage>
        <taxon>Eukaryota</taxon>
        <taxon>Sar</taxon>
        <taxon>Alveolata</taxon>
        <taxon>Dinophyceae</taxon>
        <taxon>Prorocentrales</taxon>
        <taxon>Prorocentraceae</taxon>
        <taxon>Prorocentrum</taxon>
    </lineage>
</organism>
<evidence type="ECO:0000259" key="2">
    <source>
        <dbReference type="Pfam" id="PF00078"/>
    </source>
</evidence>
<proteinExistence type="predicted"/>
<feature type="non-terminal residue" evidence="3">
    <location>
        <position position="730"/>
    </location>
</feature>
<feature type="compositionally biased region" description="Low complexity" evidence="1">
    <location>
        <begin position="81"/>
        <end position="92"/>
    </location>
</feature>